<dbReference type="AlphaFoldDB" id="A0A382TLA4"/>
<evidence type="ECO:0000313" key="1">
    <source>
        <dbReference type="EMBL" id="SVD22228.1"/>
    </source>
</evidence>
<name>A0A382TLA4_9ZZZZ</name>
<proteinExistence type="predicted"/>
<organism evidence="1">
    <name type="scientific">marine metagenome</name>
    <dbReference type="NCBI Taxonomy" id="408172"/>
    <lineage>
        <taxon>unclassified sequences</taxon>
        <taxon>metagenomes</taxon>
        <taxon>ecological metagenomes</taxon>
    </lineage>
</organism>
<feature type="non-terminal residue" evidence="1">
    <location>
        <position position="1"/>
    </location>
</feature>
<reference evidence="1" key="1">
    <citation type="submission" date="2018-05" db="EMBL/GenBank/DDBJ databases">
        <authorList>
            <person name="Lanie J.A."/>
            <person name="Ng W.-L."/>
            <person name="Kazmierczak K.M."/>
            <person name="Andrzejewski T.M."/>
            <person name="Davidsen T.M."/>
            <person name="Wayne K.J."/>
            <person name="Tettelin H."/>
            <person name="Glass J.I."/>
            <person name="Rusch D."/>
            <person name="Podicherti R."/>
            <person name="Tsui H.-C.T."/>
            <person name="Winkler M.E."/>
        </authorList>
    </citation>
    <scope>NUCLEOTIDE SEQUENCE</scope>
</reference>
<accession>A0A382TLA4</accession>
<gene>
    <name evidence="1" type="ORF">METZ01_LOCUS375082</name>
</gene>
<sequence length="24" mass="2843">NIHLWCLSLFTRMPIISFSPSHKD</sequence>
<feature type="non-terminal residue" evidence="1">
    <location>
        <position position="24"/>
    </location>
</feature>
<protein>
    <submittedName>
        <fullName evidence="1">Uncharacterized protein</fullName>
    </submittedName>
</protein>
<dbReference type="EMBL" id="UINC01137097">
    <property type="protein sequence ID" value="SVD22228.1"/>
    <property type="molecule type" value="Genomic_DNA"/>
</dbReference>